<comment type="caution">
    <text evidence="1">The sequence shown here is derived from an EMBL/GenBank/DDBJ whole genome shotgun (WGS) entry which is preliminary data.</text>
</comment>
<dbReference type="EMBL" id="JAJSBI010000039">
    <property type="protein sequence ID" value="MCD9880385.1"/>
    <property type="molecule type" value="Genomic_DNA"/>
</dbReference>
<dbReference type="RefSeq" id="WP_232655320.1">
    <property type="nucleotide sequence ID" value="NZ_JAJSBI010000039.1"/>
</dbReference>
<proteinExistence type="predicted"/>
<sequence>MPQNNPAAPACANLGLAIQEIAPMTVLARVYPERRSVTHLFESDFYRMLIDRRTEERVAHMIRLYFGNAADWRYAHDFYLPTGALYLTPEPHQNGYIPEDDLSFGLSLTRRIAIADGSY</sequence>
<accession>A0A9Q3VZF5</accession>
<organism evidence="1 2">
    <name type="scientific">Streptomyces guryensis</name>
    <dbReference type="NCBI Taxonomy" id="2886947"/>
    <lineage>
        <taxon>Bacteria</taxon>
        <taxon>Bacillati</taxon>
        <taxon>Actinomycetota</taxon>
        <taxon>Actinomycetes</taxon>
        <taxon>Kitasatosporales</taxon>
        <taxon>Streptomycetaceae</taxon>
        <taxon>Streptomyces</taxon>
    </lineage>
</organism>
<dbReference type="AlphaFoldDB" id="A0A9Q3VZF5"/>
<name>A0A9Q3VZF5_9ACTN</name>
<evidence type="ECO:0000313" key="2">
    <source>
        <dbReference type="Proteomes" id="UP001108029"/>
    </source>
</evidence>
<dbReference type="Proteomes" id="UP001108029">
    <property type="component" value="Unassembled WGS sequence"/>
</dbReference>
<protein>
    <submittedName>
        <fullName evidence="1">Uncharacterized protein</fullName>
    </submittedName>
</protein>
<keyword evidence="2" id="KW-1185">Reference proteome</keyword>
<gene>
    <name evidence="1" type="ORF">LJ657_43910</name>
</gene>
<evidence type="ECO:0000313" key="1">
    <source>
        <dbReference type="EMBL" id="MCD9880385.1"/>
    </source>
</evidence>
<reference evidence="1" key="1">
    <citation type="submission" date="2021-12" db="EMBL/GenBank/DDBJ databases">
        <authorList>
            <person name="Lee J.-H."/>
            <person name="Kim S.-B."/>
        </authorList>
    </citation>
    <scope>NUCLEOTIDE SEQUENCE</scope>
    <source>
        <strain evidence="1">NR30</strain>
    </source>
</reference>